<dbReference type="InterPro" id="IPR006935">
    <property type="entry name" value="Helicase/UvrB_N"/>
</dbReference>
<dbReference type="InterPro" id="IPR001650">
    <property type="entry name" value="Helicase_C-like"/>
</dbReference>
<evidence type="ECO:0000313" key="3">
    <source>
        <dbReference type="EMBL" id="TDM02621.1"/>
    </source>
</evidence>
<dbReference type="Pfam" id="PF11907">
    <property type="entry name" value="DUF3427"/>
    <property type="match status" value="1"/>
</dbReference>
<dbReference type="SUPFAM" id="SSF56024">
    <property type="entry name" value="Phospholipase D/nuclease"/>
    <property type="match status" value="1"/>
</dbReference>
<name>A0A4R6BLN2_9STAP</name>
<dbReference type="AlphaFoldDB" id="A0A4R6BLN2"/>
<dbReference type="PROSITE" id="PS51192">
    <property type="entry name" value="HELICASE_ATP_BIND_1"/>
    <property type="match status" value="1"/>
</dbReference>
<dbReference type="PANTHER" id="PTHR47396:SF1">
    <property type="entry name" value="ATP-DEPENDENT HELICASE IRC3-RELATED"/>
    <property type="match status" value="1"/>
</dbReference>
<dbReference type="GO" id="GO:0016787">
    <property type="term" value="F:hydrolase activity"/>
    <property type="evidence" value="ECO:0007669"/>
    <property type="project" value="InterPro"/>
</dbReference>
<dbReference type="SMART" id="SM00487">
    <property type="entry name" value="DEXDc"/>
    <property type="match status" value="1"/>
</dbReference>
<protein>
    <submittedName>
        <fullName evidence="3">DUF3427 domain-containing protein</fullName>
    </submittedName>
</protein>
<feature type="domain" description="Helicase ATP-binding" evidence="1">
    <location>
        <begin position="331"/>
        <end position="481"/>
    </location>
</feature>
<dbReference type="CDD" id="cd18799">
    <property type="entry name" value="SF2_C_EcoAI-like"/>
    <property type="match status" value="1"/>
</dbReference>
<dbReference type="Gene3D" id="3.40.50.300">
    <property type="entry name" value="P-loop containing nucleotide triphosphate hydrolases"/>
    <property type="match status" value="2"/>
</dbReference>
<dbReference type="GO" id="GO:0003677">
    <property type="term" value="F:DNA binding"/>
    <property type="evidence" value="ECO:0007669"/>
    <property type="project" value="InterPro"/>
</dbReference>
<dbReference type="PROSITE" id="PS51194">
    <property type="entry name" value="HELICASE_CTER"/>
    <property type="match status" value="1"/>
</dbReference>
<dbReference type="Gene3D" id="3.30.870.10">
    <property type="entry name" value="Endonuclease Chain A"/>
    <property type="match status" value="1"/>
</dbReference>
<proteinExistence type="predicted"/>
<dbReference type="OrthoDB" id="9802848at2"/>
<evidence type="ECO:0000313" key="4">
    <source>
        <dbReference type="Proteomes" id="UP000295328"/>
    </source>
</evidence>
<sequence>MKLYFIKVRDFMQIFGKNNNDTYLFETFESYQTKNHEYNINQKNLDIDKTIKYYINNNEFEIAKKILNKSDEKELLEYIITLEKDVEEVPFNIKLIGNEEFEVHKDFQLLESKLIINNFETSENLLEQLISELNTCDNFDIIVSFIKNSGLNTLVSTFNNLNKRGIRGRIITTTYMSVTDAAALRTLLNFDNIKLKIYESSNSSDSFHTKGYIFHRHDGHKDGLSSVIIGSSNLSEVALKTAEEWNLRTYKRESDNIFDETWNRFEAIWNHPQTHEVTEGYIKQYEKFIKDKNILRPYFYTFNSTKEEDFSTSQSLVPNSMQKEALKNLELLVQQGGNKALAIAATGTGKTFLSAWCAKQLNPSKVLFIAHQDELLNGAMKTFKQVYNKYSDDQFGKFKGQLRENKKFTFASIQTLANHYTNFSKEEFDLIIIDEFHHASANSYQKIIDYFEPQFLLGLTATPERADGNNIYELVDNNIIINVRLREALEHELLVPFQYYGINDDYVELEQRDKLSEEELLAALVKHNNERVDFIIDNINKYAIAGKRKCIGFCQNIKHAEMMTREFNEKGFTTVCITGNNSFEERTTAIKRLQNDNDPLEIIFTVDLFNEGVDIPQINLILFLRPTKSPVIFTQQLGRGLRRHQSKEMLVVLDFVINDSNNYMIPIALIGEKNFKNKSEIRAHVKRNLKDLSKYMHIELDKKSKEKILRSLENFNPYGKREIIKEIKTYVSEISNDNRCKQLNILDFENDNAPNLSLIFKVKGLSNLSLINKTIKNERKVDSLINKSERLTNLFNNITYFLPVRRLFDFIVYTNTLINGKVNLLSQKEYIEEKLEVELNNLSLKKLEIAIERTANKYKDIFEIQSDFIVSKDQYDEKILNEIKMYQTFGLNQYHKTMKVDYLNHFIPFEFDKEYTTLDLADMMRDNPASGSWMRGFESRGNHHFILVTINKGEDKKKVNHDYEDYFINNKKFHWESSSSVIETNKVKSLIQNTAEEHHFHLLVRRKAKDVFTQPYKYHGEVEFESMGGDQPINVIWKLKNPVSKFVLEEYLNK</sequence>
<evidence type="ECO:0000259" key="2">
    <source>
        <dbReference type="PROSITE" id="PS51194"/>
    </source>
</evidence>
<evidence type="ECO:0000259" key="1">
    <source>
        <dbReference type="PROSITE" id="PS51192"/>
    </source>
</evidence>
<dbReference type="Proteomes" id="UP000295328">
    <property type="component" value="Unassembled WGS sequence"/>
</dbReference>
<dbReference type="InterPro" id="IPR050742">
    <property type="entry name" value="Helicase_Restrict-Modif_Enz"/>
</dbReference>
<dbReference type="CDD" id="cd18032">
    <property type="entry name" value="DEXHc_RE_I_III_res"/>
    <property type="match status" value="1"/>
</dbReference>
<dbReference type="SUPFAM" id="SSF52540">
    <property type="entry name" value="P-loop containing nucleoside triphosphate hydrolases"/>
    <property type="match status" value="1"/>
</dbReference>
<reference evidence="3 4" key="1">
    <citation type="submission" date="2019-01" db="EMBL/GenBank/DDBJ databases">
        <title>Draft genome sequences of the type strains of six Macrococcus species.</title>
        <authorList>
            <person name="Mazhar S."/>
            <person name="Altermann E."/>
            <person name="Hill C."/>
            <person name="Mcauliffe O."/>
        </authorList>
    </citation>
    <scope>NUCLEOTIDE SEQUENCE [LARGE SCALE GENOMIC DNA]</scope>
    <source>
        <strain evidence="3 4">CCM4809</strain>
    </source>
</reference>
<dbReference type="Pfam" id="PF04851">
    <property type="entry name" value="ResIII"/>
    <property type="match status" value="1"/>
</dbReference>
<dbReference type="InterPro" id="IPR021835">
    <property type="entry name" value="DUF3427"/>
</dbReference>
<organism evidence="3 4">
    <name type="scientific">Macrococcus hajekii</name>
    <dbReference type="NCBI Taxonomy" id="198482"/>
    <lineage>
        <taxon>Bacteria</taxon>
        <taxon>Bacillati</taxon>
        <taxon>Bacillota</taxon>
        <taxon>Bacilli</taxon>
        <taxon>Bacillales</taxon>
        <taxon>Staphylococcaceae</taxon>
        <taxon>Macrococcus</taxon>
    </lineage>
</organism>
<dbReference type="InterPro" id="IPR025202">
    <property type="entry name" value="PLD-like_dom"/>
</dbReference>
<dbReference type="InterPro" id="IPR014001">
    <property type="entry name" value="Helicase_ATP-bd"/>
</dbReference>
<dbReference type="GO" id="GO:0005829">
    <property type="term" value="C:cytosol"/>
    <property type="evidence" value="ECO:0007669"/>
    <property type="project" value="TreeGrafter"/>
</dbReference>
<dbReference type="Pfam" id="PF00271">
    <property type="entry name" value="Helicase_C"/>
    <property type="match status" value="1"/>
</dbReference>
<dbReference type="GO" id="GO:0005524">
    <property type="term" value="F:ATP binding"/>
    <property type="evidence" value="ECO:0007669"/>
    <property type="project" value="InterPro"/>
</dbReference>
<comment type="caution">
    <text evidence="3">The sequence shown here is derived from an EMBL/GenBank/DDBJ whole genome shotgun (WGS) entry which is preliminary data.</text>
</comment>
<dbReference type="SMART" id="SM00490">
    <property type="entry name" value="HELICc"/>
    <property type="match status" value="1"/>
</dbReference>
<dbReference type="InterPro" id="IPR027417">
    <property type="entry name" value="P-loop_NTPase"/>
</dbReference>
<keyword evidence="4" id="KW-1185">Reference proteome</keyword>
<dbReference type="Pfam" id="PF13091">
    <property type="entry name" value="PLDc_2"/>
    <property type="match status" value="1"/>
</dbReference>
<dbReference type="EMBL" id="SCWE01000001">
    <property type="protein sequence ID" value="TDM02621.1"/>
    <property type="molecule type" value="Genomic_DNA"/>
</dbReference>
<accession>A0A4R6BLN2</accession>
<gene>
    <name evidence="3" type="ORF">ERX37_00610</name>
</gene>
<feature type="domain" description="Helicase C-terminal" evidence="2">
    <location>
        <begin position="538"/>
        <end position="693"/>
    </location>
</feature>
<dbReference type="PANTHER" id="PTHR47396">
    <property type="entry name" value="TYPE I RESTRICTION ENZYME ECOKI R PROTEIN"/>
    <property type="match status" value="1"/>
</dbReference>